<dbReference type="Proteomes" id="UP001152747">
    <property type="component" value="Unassembled WGS sequence"/>
</dbReference>
<dbReference type="SUPFAM" id="SSF52058">
    <property type="entry name" value="L domain-like"/>
    <property type="match status" value="1"/>
</dbReference>
<keyword evidence="1" id="KW-1133">Transmembrane helix</keyword>
<organism evidence="3 4">
    <name type="scientific">Caenorhabditis angaria</name>
    <dbReference type="NCBI Taxonomy" id="860376"/>
    <lineage>
        <taxon>Eukaryota</taxon>
        <taxon>Metazoa</taxon>
        <taxon>Ecdysozoa</taxon>
        <taxon>Nematoda</taxon>
        <taxon>Chromadorea</taxon>
        <taxon>Rhabditida</taxon>
        <taxon>Rhabditina</taxon>
        <taxon>Rhabditomorpha</taxon>
        <taxon>Rhabditoidea</taxon>
        <taxon>Rhabditidae</taxon>
        <taxon>Peloderinae</taxon>
        <taxon>Caenorhabditis</taxon>
    </lineage>
</organism>
<keyword evidence="1" id="KW-0472">Membrane</keyword>
<sequence>MPSKDILSIILFISVISFQFIQAAEVVCDGHELSADKDEELENLTEKKCTVVKGNIILRNLKKPVKSTCFLTVRQLEGSLIIENTENLHNWVNLQNLAIINSGNEPALIIKNNINLNLGIGAKLRSVESQNKYTYIILNNQNAPIDINTYNILHYATTTRAAFLIDSFIQVEQCRKELFKWVSIVLAGVVAFVSGGLIIIACYGREVPQKL</sequence>
<gene>
    <name evidence="3" type="ORF">CAMP_LOCUS11128</name>
</gene>
<evidence type="ECO:0000313" key="4">
    <source>
        <dbReference type="Proteomes" id="UP001152747"/>
    </source>
</evidence>
<dbReference type="OrthoDB" id="5775484at2759"/>
<keyword evidence="4" id="KW-1185">Reference proteome</keyword>
<dbReference type="AlphaFoldDB" id="A0A9P1INX9"/>
<dbReference type="InterPro" id="IPR036941">
    <property type="entry name" value="Rcpt_L-dom_sf"/>
</dbReference>
<feature type="transmembrane region" description="Helical" evidence="1">
    <location>
        <begin position="178"/>
        <end position="203"/>
    </location>
</feature>
<name>A0A9P1INX9_9PELO</name>
<dbReference type="Gene3D" id="3.80.20.20">
    <property type="entry name" value="Receptor L-domain"/>
    <property type="match status" value="1"/>
</dbReference>
<keyword evidence="2" id="KW-0732">Signal</keyword>
<evidence type="ECO:0000256" key="2">
    <source>
        <dbReference type="SAM" id="SignalP"/>
    </source>
</evidence>
<evidence type="ECO:0000256" key="1">
    <source>
        <dbReference type="SAM" id="Phobius"/>
    </source>
</evidence>
<keyword evidence="1" id="KW-0812">Transmembrane</keyword>
<feature type="chain" id="PRO_5040150840" description="Receptor L-domain domain-containing protein" evidence="2">
    <location>
        <begin position="24"/>
        <end position="211"/>
    </location>
</feature>
<feature type="signal peptide" evidence="2">
    <location>
        <begin position="1"/>
        <end position="23"/>
    </location>
</feature>
<comment type="caution">
    <text evidence="3">The sequence shown here is derived from an EMBL/GenBank/DDBJ whole genome shotgun (WGS) entry which is preliminary data.</text>
</comment>
<reference evidence="3" key="1">
    <citation type="submission" date="2022-11" db="EMBL/GenBank/DDBJ databases">
        <authorList>
            <person name="Kikuchi T."/>
        </authorList>
    </citation>
    <scope>NUCLEOTIDE SEQUENCE</scope>
    <source>
        <strain evidence="3">PS1010</strain>
    </source>
</reference>
<accession>A0A9P1INX9</accession>
<evidence type="ECO:0000313" key="3">
    <source>
        <dbReference type="EMBL" id="CAI5448491.1"/>
    </source>
</evidence>
<dbReference type="EMBL" id="CANHGI010000004">
    <property type="protein sequence ID" value="CAI5448491.1"/>
    <property type="molecule type" value="Genomic_DNA"/>
</dbReference>
<protein>
    <recommendedName>
        <fullName evidence="5">Receptor L-domain domain-containing protein</fullName>
    </recommendedName>
</protein>
<evidence type="ECO:0008006" key="5">
    <source>
        <dbReference type="Google" id="ProtNLM"/>
    </source>
</evidence>
<proteinExistence type="predicted"/>